<dbReference type="GO" id="GO:0003677">
    <property type="term" value="F:DNA binding"/>
    <property type="evidence" value="ECO:0007669"/>
    <property type="project" value="InterPro"/>
</dbReference>
<reference evidence="5 6" key="1">
    <citation type="submission" date="2020-02" db="EMBL/GenBank/DDBJ databases">
        <title>Draft genome sequence of Haematococcus lacustris strain NIES-144.</title>
        <authorList>
            <person name="Morimoto D."/>
            <person name="Nakagawa S."/>
            <person name="Yoshida T."/>
            <person name="Sawayama S."/>
        </authorList>
    </citation>
    <scope>NUCLEOTIDE SEQUENCE [LARGE SCALE GENOMIC DNA]</scope>
    <source>
        <strain evidence="5 6">NIES-144</strain>
    </source>
</reference>
<name>A0A6A0ALW5_HAELA</name>
<keyword evidence="5" id="KW-0804">Transcription</keyword>
<feature type="non-terminal residue" evidence="5">
    <location>
        <position position="132"/>
    </location>
</feature>
<dbReference type="InterPro" id="IPR015700">
    <property type="entry name" value="RPC1"/>
</dbReference>
<evidence type="ECO:0000256" key="2">
    <source>
        <dbReference type="ARBA" id="ARBA00022723"/>
    </source>
</evidence>
<dbReference type="EMBL" id="BLLF01008638">
    <property type="protein sequence ID" value="GFH33465.1"/>
    <property type="molecule type" value="Genomic_DNA"/>
</dbReference>
<dbReference type="Pfam" id="PF04998">
    <property type="entry name" value="RNA_pol_Rpb1_5"/>
    <property type="match status" value="1"/>
</dbReference>
<feature type="non-terminal residue" evidence="5">
    <location>
        <position position="1"/>
    </location>
</feature>
<dbReference type="GO" id="GO:0006351">
    <property type="term" value="P:DNA-templated transcription"/>
    <property type="evidence" value="ECO:0007669"/>
    <property type="project" value="InterPro"/>
</dbReference>
<dbReference type="GO" id="GO:0000428">
    <property type="term" value="C:DNA-directed RNA polymerase complex"/>
    <property type="evidence" value="ECO:0007669"/>
    <property type="project" value="UniProtKB-KW"/>
</dbReference>
<evidence type="ECO:0000256" key="1">
    <source>
        <dbReference type="ARBA" id="ARBA00012418"/>
    </source>
</evidence>
<dbReference type="GO" id="GO:0046872">
    <property type="term" value="F:metal ion binding"/>
    <property type="evidence" value="ECO:0007669"/>
    <property type="project" value="UniProtKB-KW"/>
</dbReference>
<keyword evidence="3" id="KW-0862">Zinc</keyword>
<proteinExistence type="predicted"/>
<dbReference type="EC" id="2.7.7.6" evidence="1"/>
<evidence type="ECO:0000259" key="4">
    <source>
        <dbReference type="Pfam" id="PF04998"/>
    </source>
</evidence>
<feature type="domain" description="RNA polymerase Rpb1" evidence="4">
    <location>
        <begin position="50"/>
        <end position="132"/>
    </location>
</feature>
<keyword evidence="5" id="KW-0240">DNA-directed RNA polymerase</keyword>
<dbReference type="AlphaFoldDB" id="A0A6A0ALW5"/>
<sequence>DAILAHPRIKLKEQHVRPVAVDKLLVYAPDDSRQALLFSMEALLLALPKVIVTGIPSVERAVISKEKAKGGKAEHYMLLVEGTDLRRVMATAGVRGAATTTNHVHEIERYLGIEAARLAIMQEIQYTMSSHG</sequence>
<keyword evidence="2" id="KW-0479">Metal-binding</keyword>
<dbReference type="PANTHER" id="PTHR48446:SF1">
    <property type="entry name" value="DNA-DIRECTED RNA POLYMERASE SUBUNIT BETA' N-TERMINAL SECTION"/>
    <property type="match status" value="1"/>
</dbReference>
<evidence type="ECO:0000313" key="6">
    <source>
        <dbReference type="Proteomes" id="UP000485058"/>
    </source>
</evidence>
<accession>A0A6A0ALW5</accession>
<dbReference type="InterPro" id="IPR007081">
    <property type="entry name" value="RNA_pol_Rpb1_5"/>
</dbReference>
<dbReference type="PANTHER" id="PTHR48446">
    <property type="entry name" value="DNA-DIRECTED RNA POLYMERASE SUBUNIT BETA' N-TERMINAL SECTION"/>
    <property type="match status" value="1"/>
</dbReference>
<organism evidence="5 6">
    <name type="scientific">Haematococcus lacustris</name>
    <name type="common">Green alga</name>
    <name type="synonym">Haematococcus pluvialis</name>
    <dbReference type="NCBI Taxonomy" id="44745"/>
    <lineage>
        <taxon>Eukaryota</taxon>
        <taxon>Viridiplantae</taxon>
        <taxon>Chlorophyta</taxon>
        <taxon>core chlorophytes</taxon>
        <taxon>Chlorophyceae</taxon>
        <taxon>CS clade</taxon>
        <taxon>Chlamydomonadales</taxon>
        <taxon>Haematococcaceae</taxon>
        <taxon>Haematococcus</taxon>
    </lineage>
</organism>
<dbReference type="Proteomes" id="UP000485058">
    <property type="component" value="Unassembled WGS sequence"/>
</dbReference>
<gene>
    <name evidence="5" type="ORF">HaLaN_32843</name>
</gene>
<comment type="caution">
    <text evidence="5">The sequence shown here is derived from an EMBL/GenBank/DDBJ whole genome shotgun (WGS) entry which is preliminary data.</text>
</comment>
<protein>
    <recommendedName>
        <fullName evidence="1">DNA-directed RNA polymerase</fullName>
        <ecNumber evidence="1">2.7.7.6</ecNumber>
    </recommendedName>
</protein>
<evidence type="ECO:0000313" key="5">
    <source>
        <dbReference type="EMBL" id="GFH33465.1"/>
    </source>
</evidence>
<dbReference type="GO" id="GO:0003899">
    <property type="term" value="F:DNA-directed RNA polymerase activity"/>
    <property type="evidence" value="ECO:0007669"/>
    <property type="project" value="UniProtKB-EC"/>
</dbReference>
<evidence type="ECO:0000256" key="3">
    <source>
        <dbReference type="ARBA" id="ARBA00022833"/>
    </source>
</evidence>
<keyword evidence="6" id="KW-1185">Reference proteome</keyword>
<dbReference type="SUPFAM" id="SSF64484">
    <property type="entry name" value="beta and beta-prime subunits of DNA dependent RNA-polymerase"/>
    <property type="match status" value="1"/>
</dbReference>